<evidence type="ECO:0000313" key="2">
    <source>
        <dbReference type="Proteomes" id="UP000094769"/>
    </source>
</evidence>
<dbReference type="AlphaFoldDB" id="A0A7Z0VKW0"/>
<evidence type="ECO:0000313" key="1">
    <source>
        <dbReference type="EMBL" id="ODJ87374.1"/>
    </source>
</evidence>
<dbReference type="RefSeq" id="WP_069125092.1">
    <property type="nucleotide sequence ID" value="NZ_MARB01000012.1"/>
</dbReference>
<gene>
    <name evidence="1" type="ORF">CODIS_23490</name>
</gene>
<dbReference type="EMBL" id="MARB01000012">
    <property type="protein sequence ID" value="ODJ87374.1"/>
    <property type="molecule type" value="Genomic_DNA"/>
</dbReference>
<sequence>MNIRTTLDPITLRDVTDIEGHPCLYEGDGDNGVEIYFESEVTKSIYQNMVLEDRKIVCGNDTDDYIAEG</sequence>
<proteinExistence type="predicted"/>
<organism evidence="1 2">
    <name type="scientific">Candidatus Thiodiazotropha endolucinida</name>
    <dbReference type="NCBI Taxonomy" id="1655433"/>
    <lineage>
        <taxon>Bacteria</taxon>
        <taxon>Pseudomonadati</taxon>
        <taxon>Pseudomonadota</taxon>
        <taxon>Gammaproteobacteria</taxon>
        <taxon>Chromatiales</taxon>
        <taxon>Sedimenticolaceae</taxon>
        <taxon>Candidatus Thiodiazotropha</taxon>
    </lineage>
</organism>
<name>A0A7Z0VKW0_9GAMM</name>
<accession>A0A7Z0VKW0</accession>
<comment type="caution">
    <text evidence="1">The sequence shown here is derived from an EMBL/GenBank/DDBJ whole genome shotgun (WGS) entry which is preliminary data.</text>
</comment>
<dbReference type="OrthoDB" id="7065834at2"/>
<keyword evidence="2" id="KW-1185">Reference proteome</keyword>
<reference evidence="1 2" key="1">
    <citation type="submission" date="2016-06" db="EMBL/GenBank/DDBJ databases">
        <title>Genome sequence of endosymbiont of Candidatus Endolucinida thiodiazotropha.</title>
        <authorList>
            <person name="Poehlein A."/>
            <person name="Koenig S."/>
            <person name="Heiden S.E."/>
            <person name="Thuermer A."/>
            <person name="Voget S."/>
            <person name="Daniel R."/>
            <person name="Markert S."/>
            <person name="Gros O."/>
            <person name="Schweder T."/>
        </authorList>
    </citation>
    <scope>NUCLEOTIDE SEQUENCE [LARGE SCALE GENOMIC DNA]</scope>
    <source>
        <strain evidence="1 2">COS</strain>
    </source>
</reference>
<protein>
    <submittedName>
        <fullName evidence="1">Uncharacterized protein</fullName>
    </submittedName>
</protein>
<dbReference type="Proteomes" id="UP000094769">
    <property type="component" value="Unassembled WGS sequence"/>
</dbReference>